<keyword evidence="1" id="KW-0808">Transferase</keyword>
<evidence type="ECO:0000313" key="2">
    <source>
        <dbReference type="Proteomes" id="UP001141950"/>
    </source>
</evidence>
<protein>
    <submittedName>
        <fullName evidence="1">Serine/threonine protein kinase</fullName>
    </submittedName>
</protein>
<evidence type="ECO:0000313" key="1">
    <source>
        <dbReference type="EMBL" id="MCR2806542.1"/>
    </source>
</evidence>
<dbReference type="InterPro" id="IPR011009">
    <property type="entry name" value="Kinase-like_dom_sf"/>
</dbReference>
<name>A0A9X2SCW7_9BACL</name>
<keyword evidence="2" id="KW-1185">Reference proteome</keyword>
<sequence length="228" mass="26162">MALANWRMAEDAIGRIQVEGNDRNEEVSLSGYAEGLHCVGLGTDAAVFVHDAVPDVAYKIYTDQALFKKERERDVYKRLEGIPYFPVFYGEGRNFLAIGYEPGPTLLDCLIQGIPVPPQVIQDVEEARRLARERGLNPRDIHLKNVIVQNGRAKVLDVSEYVMEGDDHRWDHLMWAYSIFYPSIEGKKIPVWLLDFIKRGYRKLDEANIDLEEFGQKISVLFSKFMKP</sequence>
<comment type="caution">
    <text evidence="1">The sequence shown here is derived from an EMBL/GenBank/DDBJ whole genome shotgun (WGS) entry which is preliminary data.</text>
</comment>
<accession>A0A9X2SCW7</accession>
<dbReference type="EMBL" id="JANIPJ010000018">
    <property type="protein sequence ID" value="MCR2806542.1"/>
    <property type="molecule type" value="Genomic_DNA"/>
</dbReference>
<gene>
    <name evidence="1" type="ORF">NQZ67_21915</name>
</gene>
<reference evidence="1" key="1">
    <citation type="submission" date="2022-08" db="EMBL/GenBank/DDBJ databases">
        <title>The genomic sequence of strain Paenibacillus sp. SCIV0701.</title>
        <authorList>
            <person name="Zhao H."/>
        </authorList>
    </citation>
    <scope>NUCLEOTIDE SEQUENCE</scope>
    <source>
        <strain evidence="1">SCIV0701</strain>
    </source>
</reference>
<keyword evidence="1" id="KW-0418">Kinase</keyword>
<dbReference type="AlphaFoldDB" id="A0A9X2SCW7"/>
<dbReference type="RefSeq" id="WP_257450099.1">
    <property type="nucleotide sequence ID" value="NZ_JANIPJ010000018.1"/>
</dbReference>
<proteinExistence type="predicted"/>
<organism evidence="1 2">
    <name type="scientific">Paenibacillus soyae</name>
    <dbReference type="NCBI Taxonomy" id="2969249"/>
    <lineage>
        <taxon>Bacteria</taxon>
        <taxon>Bacillati</taxon>
        <taxon>Bacillota</taxon>
        <taxon>Bacilli</taxon>
        <taxon>Bacillales</taxon>
        <taxon>Paenibacillaceae</taxon>
        <taxon>Paenibacillus</taxon>
    </lineage>
</organism>
<dbReference type="SUPFAM" id="SSF56112">
    <property type="entry name" value="Protein kinase-like (PK-like)"/>
    <property type="match status" value="1"/>
</dbReference>
<keyword evidence="1" id="KW-0723">Serine/threonine-protein kinase</keyword>
<dbReference type="GO" id="GO:0004674">
    <property type="term" value="F:protein serine/threonine kinase activity"/>
    <property type="evidence" value="ECO:0007669"/>
    <property type="project" value="UniProtKB-KW"/>
</dbReference>
<dbReference type="Proteomes" id="UP001141950">
    <property type="component" value="Unassembled WGS sequence"/>
</dbReference>